<keyword evidence="4" id="KW-1185">Reference proteome</keyword>
<dbReference type="EMBL" id="CAXLJM020000066">
    <property type="protein sequence ID" value="CAL8122004.1"/>
    <property type="molecule type" value="Genomic_DNA"/>
</dbReference>
<evidence type="ECO:0000259" key="2">
    <source>
        <dbReference type="PROSITE" id="PS50097"/>
    </source>
</evidence>
<dbReference type="PROSITE" id="PS50097">
    <property type="entry name" value="BTB"/>
    <property type="match status" value="1"/>
</dbReference>
<dbReference type="Proteomes" id="UP001642540">
    <property type="component" value="Unassembled WGS sequence"/>
</dbReference>
<dbReference type="SUPFAM" id="SSF54695">
    <property type="entry name" value="POZ domain"/>
    <property type="match status" value="1"/>
</dbReference>
<proteinExistence type="predicted"/>
<comment type="function">
    <text evidence="1">May act as a substrate-specific adapter of an E3 ubiquitin-protein ligase complex (CUL3-RBX1-BTB) which mediates the ubiquitination and subsequent proteasomal degradation of target proteins.</text>
</comment>
<evidence type="ECO:0000313" key="4">
    <source>
        <dbReference type="Proteomes" id="UP001642540"/>
    </source>
</evidence>
<dbReference type="PANTHER" id="PTHR47274">
    <property type="entry name" value="BTB/POZ DOMAIN CONTAINING PROTEIN, EXPRESSED-RELATED"/>
    <property type="match status" value="1"/>
</dbReference>
<dbReference type="SMART" id="SM00225">
    <property type="entry name" value="BTB"/>
    <property type="match status" value="1"/>
</dbReference>
<gene>
    <name evidence="3" type="ORF">ODALV1_LOCUS19633</name>
</gene>
<name>A0ABP1RCB1_9HEXA</name>
<comment type="caution">
    <text evidence="3">The sequence shown here is derived from an EMBL/GenBank/DDBJ whole genome shotgun (WGS) entry which is preliminary data.</text>
</comment>
<dbReference type="Pfam" id="PF00651">
    <property type="entry name" value="BTB"/>
    <property type="match status" value="1"/>
</dbReference>
<feature type="domain" description="BTB" evidence="2">
    <location>
        <begin position="64"/>
        <end position="137"/>
    </location>
</feature>
<dbReference type="InterPro" id="IPR000210">
    <property type="entry name" value="BTB/POZ_dom"/>
</dbReference>
<dbReference type="Gene3D" id="3.30.710.10">
    <property type="entry name" value="Potassium Channel Kv1.1, Chain A"/>
    <property type="match status" value="1"/>
</dbReference>
<evidence type="ECO:0000256" key="1">
    <source>
        <dbReference type="ARBA" id="ARBA00002668"/>
    </source>
</evidence>
<accession>A0ABP1RCB1</accession>
<dbReference type="InterPro" id="IPR044784">
    <property type="entry name" value="At1g01640-like"/>
</dbReference>
<protein>
    <recommendedName>
        <fullName evidence="2">BTB domain-containing protein</fullName>
    </recommendedName>
</protein>
<organism evidence="3 4">
    <name type="scientific">Orchesella dallaii</name>
    <dbReference type="NCBI Taxonomy" id="48710"/>
    <lineage>
        <taxon>Eukaryota</taxon>
        <taxon>Metazoa</taxon>
        <taxon>Ecdysozoa</taxon>
        <taxon>Arthropoda</taxon>
        <taxon>Hexapoda</taxon>
        <taxon>Collembola</taxon>
        <taxon>Entomobryomorpha</taxon>
        <taxon>Entomobryoidea</taxon>
        <taxon>Orchesellidae</taxon>
        <taxon>Orchesellinae</taxon>
        <taxon>Orchesella</taxon>
    </lineage>
</organism>
<reference evidence="3 4" key="1">
    <citation type="submission" date="2024-08" db="EMBL/GenBank/DDBJ databases">
        <authorList>
            <person name="Cucini C."/>
            <person name="Frati F."/>
        </authorList>
    </citation>
    <scope>NUCLEOTIDE SEQUENCE [LARGE SCALE GENOMIC DNA]</scope>
</reference>
<evidence type="ECO:0000313" key="3">
    <source>
        <dbReference type="EMBL" id="CAL8122004.1"/>
    </source>
</evidence>
<dbReference type="InterPro" id="IPR011333">
    <property type="entry name" value="SKP1/BTB/POZ_sf"/>
</dbReference>
<sequence length="232" mass="26799">MADFIGKQDLLDNKGLFLSDNVLRLKLEGVLYGHFRVETITISTQPVPSLKSISSQLWTSMEHWDIKLISKDEKFIKAHKLILSKASPVINAILMSLTDFEEDKGKEHGLQFLNDLMESDIRKILQYIYTGNVDQDWSEMKAVAQLISIADTYEIRGLKWLSFRNILNHLTLTNFTEVVELFYTFDAATVLQSILHQFFLKNQEKLIRSEAFQTFAKAKREAFLYVTLFHGS</sequence>